<proteinExistence type="predicted"/>
<comment type="caution">
    <text evidence="1">The sequence shown here is derived from an EMBL/GenBank/DDBJ whole genome shotgun (WGS) entry which is preliminary data.</text>
</comment>
<dbReference type="Gene3D" id="2.60.120.620">
    <property type="entry name" value="q2cbj1_9rhob like domain"/>
    <property type="match status" value="1"/>
</dbReference>
<dbReference type="AlphaFoldDB" id="A0A1D2QQW5"/>
<dbReference type="EMBL" id="MDLC01000016">
    <property type="protein sequence ID" value="ODS23989.1"/>
    <property type="molecule type" value="Genomic_DNA"/>
</dbReference>
<evidence type="ECO:0008006" key="3">
    <source>
        <dbReference type="Google" id="ProtNLM"/>
    </source>
</evidence>
<dbReference type="GO" id="GO:0051213">
    <property type="term" value="F:dioxygenase activity"/>
    <property type="evidence" value="ECO:0007669"/>
    <property type="project" value="InterPro"/>
</dbReference>
<dbReference type="STRING" id="62101.AB835_06170"/>
<protein>
    <recommendedName>
        <fullName evidence="3">2OG-Fe dioxygenase family protein</fullName>
    </recommendedName>
</protein>
<organism evidence="1 2">
    <name type="scientific">Candidatus Endobugula sertula</name>
    <name type="common">Bugula neritina bacterial symbiont</name>
    <dbReference type="NCBI Taxonomy" id="62101"/>
    <lineage>
        <taxon>Bacteria</taxon>
        <taxon>Pseudomonadati</taxon>
        <taxon>Pseudomonadota</taxon>
        <taxon>Gammaproteobacteria</taxon>
        <taxon>Cellvibrionales</taxon>
        <taxon>Cellvibrionaceae</taxon>
        <taxon>Candidatus Endobugula</taxon>
    </lineage>
</organism>
<accession>A0A1D2QQW5</accession>
<evidence type="ECO:0000313" key="1">
    <source>
        <dbReference type="EMBL" id="ODS23989.1"/>
    </source>
</evidence>
<reference evidence="1 2" key="1">
    <citation type="journal article" date="2016" name="Appl. Environ. Microbiol.">
        <title>Lack of Overt Genome Reduction in the Bryostatin-Producing Bryozoan Symbiont "Candidatus Endobugula sertula".</title>
        <authorList>
            <person name="Miller I.J."/>
            <person name="Vanee N."/>
            <person name="Fong S.S."/>
            <person name="Lim-Fong G.E."/>
            <person name="Kwan J.C."/>
        </authorList>
    </citation>
    <scope>NUCLEOTIDE SEQUENCE [LARGE SCALE GENOMIC DNA]</scope>
    <source>
        <strain evidence="1">AB1-4</strain>
    </source>
</reference>
<dbReference type="Proteomes" id="UP000242502">
    <property type="component" value="Unassembled WGS sequence"/>
</dbReference>
<dbReference type="Pfam" id="PF10014">
    <property type="entry name" value="2OG-Fe_Oxy_2"/>
    <property type="match status" value="1"/>
</dbReference>
<sequence length="214" mass="24453">MADGGKYRQRHYMTMLWDKPSDKGVLKMPYMPLFRASTYNSFAGGIRRYFATIEDGLFENIYFVQSLEYALNIFSHIESEKGRNKQEWFIDVDQYRIIADENTSGEPTPEGIHSDGTNYFLLMLVDRQNVAGGESSIHTADKELVTRVTLTNPGDMMLLDDERMMHGVSSVTSLNGQTAHRDIFHISCTNIHRPGAVERRFGLSSEQVNVMLKR</sequence>
<gene>
    <name evidence="1" type="ORF">AB835_06170</name>
</gene>
<name>A0A1D2QQW5_9GAMM</name>
<dbReference type="InterPro" id="IPR018724">
    <property type="entry name" value="2OG-Fe_dioxygenase"/>
</dbReference>
<evidence type="ECO:0000313" key="2">
    <source>
        <dbReference type="Proteomes" id="UP000242502"/>
    </source>
</evidence>